<gene>
    <name evidence="1" type="ORF">Ahy_B04g073161</name>
</gene>
<protein>
    <submittedName>
        <fullName evidence="1">Uncharacterized protein</fullName>
    </submittedName>
</protein>
<evidence type="ECO:0000313" key="2">
    <source>
        <dbReference type="Proteomes" id="UP000289738"/>
    </source>
</evidence>
<dbReference type="AlphaFoldDB" id="A0A444ZPY3"/>
<organism evidence="1 2">
    <name type="scientific">Arachis hypogaea</name>
    <name type="common">Peanut</name>
    <dbReference type="NCBI Taxonomy" id="3818"/>
    <lineage>
        <taxon>Eukaryota</taxon>
        <taxon>Viridiplantae</taxon>
        <taxon>Streptophyta</taxon>
        <taxon>Embryophyta</taxon>
        <taxon>Tracheophyta</taxon>
        <taxon>Spermatophyta</taxon>
        <taxon>Magnoliopsida</taxon>
        <taxon>eudicotyledons</taxon>
        <taxon>Gunneridae</taxon>
        <taxon>Pentapetalae</taxon>
        <taxon>rosids</taxon>
        <taxon>fabids</taxon>
        <taxon>Fabales</taxon>
        <taxon>Fabaceae</taxon>
        <taxon>Papilionoideae</taxon>
        <taxon>50 kb inversion clade</taxon>
        <taxon>dalbergioids sensu lato</taxon>
        <taxon>Dalbergieae</taxon>
        <taxon>Pterocarpus clade</taxon>
        <taxon>Arachis</taxon>
    </lineage>
</organism>
<proteinExistence type="predicted"/>
<accession>A0A444ZPY3</accession>
<comment type="caution">
    <text evidence="1">The sequence shown here is derived from an EMBL/GenBank/DDBJ whole genome shotgun (WGS) entry which is preliminary data.</text>
</comment>
<evidence type="ECO:0000313" key="1">
    <source>
        <dbReference type="EMBL" id="RYR16172.1"/>
    </source>
</evidence>
<reference evidence="1 2" key="1">
    <citation type="submission" date="2019-01" db="EMBL/GenBank/DDBJ databases">
        <title>Sequencing of cultivated peanut Arachis hypogaea provides insights into genome evolution and oil improvement.</title>
        <authorList>
            <person name="Chen X."/>
        </authorList>
    </citation>
    <scope>NUCLEOTIDE SEQUENCE [LARGE SCALE GENOMIC DNA]</scope>
    <source>
        <strain evidence="2">cv. Fuhuasheng</strain>
        <tissue evidence="1">Leaves</tissue>
    </source>
</reference>
<name>A0A444ZPY3_ARAHY</name>
<keyword evidence="2" id="KW-1185">Reference proteome</keyword>
<dbReference type="EMBL" id="SDMP01000014">
    <property type="protein sequence ID" value="RYR16172.1"/>
    <property type="molecule type" value="Genomic_DNA"/>
</dbReference>
<sequence length="60" mass="7299">MAWLWEWEKERRERVSVCSYRSERERERSLLKTPTVLTLFFCGEQEKGGFSSYPCARFVF</sequence>
<dbReference type="Proteomes" id="UP000289738">
    <property type="component" value="Chromosome B04"/>
</dbReference>